<evidence type="ECO:0000259" key="4">
    <source>
        <dbReference type="PROSITE" id="PS50158"/>
    </source>
</evidence>
<dbReference type="Proteomes" id="UP001159405">
    <property type="component" value="Unassembled WGS sequence"/>
</dbReference>
<gene>
    <name evidence="5" type="ORF">PLOB_00022783</name>
</gene>
<accession>A0ABN8NMA1</accession>
<dbReference type="SUPFAM" id="SSF56219">
    <property type="entry name" value="DNase I-like"/>
    <property type="match status" value="1"/>
</dbReference>
<dbReference type="Gene3D" id="3.60.10.10">
    <property type="entry name" value="Endonuclease/exonuclease/phosphatase"/>
    <property type="match status" value="1"/>
</dbReference>
<dbReference type="Pfam" id="PF00098">
    <property type="entry name" value="zf-CCHC"/>
    <property type="match status" value="1"/>
</dbReference>
<sequence length="512" mass="57517">MNEHSIDIAGCSVLIGDCENRVSIVKIYELPDELPDSVVIGRLSHYSRVISFRSDHVADTILNGVRTARMFIDRPIPSQTFIAGEFARLWYPSQPKTCWKCGSEDHLAAVCKSQRCYNCQRPGHRAEQCDMPALCRVCLSDAHDISACPFVYYSSNVTAAKPDRPIQKEIARRGKEIERRKRRKRRKTERKRSEETERTRNEKRTTGKIGEKEGSTINTMRGDTKMATTTEGVRGVIASGIAIAFALLAIALLIAITIIVNASLVQRAKVKHRCPIASVRTMIFSSYKRHISCKTQADLIEKCFKGQCFWSFGIGKSAGVAIFVSPKFSGKIIRYVHDTDGRILSLLVDFNSFKFNIVCLYAPNTVTYRKLFFNRLHTFFLSPGDLILGGDFNCIDSELDLLHIKSDFSADKRCSSALSPISVLLIFFVRGIQKRSLLPGLIKIFPKLLASIAFLFLPLSFSQFAGTNVFLPLSPITTLSIYFFPPLMFLFTKAVFGNLTVLFCPMMILLVL</sequence>
<keyword evidence="1" id="KW-0862">Zinc</keyword>
<feature type="compositionally biased region" description="Basic and acidic residues" evidence="2">
    <location>
        <begin position="191"/>
        <end position="214"/>
    </location>
</feature>
<feature type="transmembrane region" description="Helical" evidence="3">
    <location>
        <begin position="490"/>
        <end position="511"/>
    </location>
</feature>
<feature type="transmembrane region" description="Helical" evidence="3">
    <location>
        <begin position="236"/>
        <end position="264"/>
    </location>
</feature>
<dbReference type="InterPro" id="IPR042509">
    <property type="entry name" value="ZCCHC3"/>
</dbReference>
<feature type="region of interest" description="Disordered" evidence="2">
    <location>
        <begin position="164"/>
        <end position="218"/>
    </location>
</feature>
<dbReference type="PANTHER" id="PTHR22639">
    <property type="entry name" value="GAG-RELATED PROTEIN"/>
    <property type="match status" value="1"/>
</dbReference>
<proteinExistence type="predicted"/>
<keyword evidence="3" id="KW-0472">Membrane</keyword>
<feature type="domain" description="CCHC-type" evidence="4">
    <location>
        <begin position="115"/>
        <end position="129"/>
    </location>
</feature>
<reference evidence="5 6" key="1">
    <citation type="submission" date="2022-05" db="EMBL/GenBank/DDBJ databases">
        <authorList>
            <consortium name="Genoscope - CEA"/>
            <person name="William W."/>
        </authorList>
    </citation>
    <scope>NUCLEOTIDE SEQUENCE [LARGE SCALE GENOMIC DNA]</scope>
</reference>
<name>A0ABN8NMA1_9CNID</name>
<dbReference type="Gene3D" id="4.10.60.10">
    <property type="entry name" value="Zinc finger, CCHC-type"/>
    <property type="match status" value="1"/>
</dbReference>
<dbReference type="PROSITE" id="PS50158">
    <property type="entry name" value="ZF_CCHC"/>
    <property type="match status" value="1"/>
</dbReference>
<dbReference type="InterPro" id="IPR001878">
    <property type="entry name" value="Znf_CCHC"/>
</dbReference>
<feature type="compositionally biased region" description="Basic and acidic residues" evidence="2">
    <location>
        <begin position="164"/>
        <end position="179"/>
    </location>
</feature>
<keyword evidence="1" id="KW-0479">Metal-binding</keyword>
<feature type="transmembrane region" description="Helical" evidence="3">
    <location>
        <begin position="438"/>
        <end position="457"/>
    </location>
</feature>
<dbReference type="InterPro" id="IPR036691">
    <property type="entry name" value="Endo/exonu/phosph_ase_sf"/>
</dbReference>
<keyword evidence="3" id="KW-1133">Transmembrane helix</keyword>
<feature type="compositionally biased region" description="Basic residues" evidence="2">
    <location>
        <begin position="180"/>
        <end position="190"/>
    </location>
</feature>
<comment type="caution">
    <text evidence="5">The sequence shown here is derived from an EMBL/GenBank/DDBJ whole genome shotgun (WGS) entry which is preliminary data.</text>
</comment>
<dbReference type="SUPFAM" id="SSF57756">
    <property type="entry name" value="Retrovirus zinc finger-like domains"/>
    <property type="match status" value="1"/>
</dbReference>
<protein>
    <recommendedName>
        <fullName evidence="4">CCHC-type domain-containing protein</fullName>
    </recommendedName>
</protein>
<evidence type="ECO:0000313" key="5">
    <source>
        <dbReference type="EMBL" id="CAH3114878.1"/>
    </source>
</evidence>
<feature type="transmembrane region" description="Helical" evidence="3">
    <location>
        <begin position="464"/>
        <end position="484"/>
    </location>
</feature>
<organism evidence="5 6">
    <name type="scientific">Porites lobata</name>
    <dbReference type="NCBI Taxonomy" id="104759"/>
    <lineage>
        <taxon>Eukaryota</taxon>
        <taxon>Metazoa</taxon>
        <taxon>Cnidaria</taxon>
        <taxon>Anthozoa</taxon>
        <taxon>Hexacorallia</taxon>
        <taxon>Scleractinia</taxon>
        <taxon>Fungiina</taxon>
        <taxon>Poritidae</taxon>
        <taxon>Porites</taxon>
    </lineage>
</organism>
<keyword evidence="1" id="KW-0863">Zinc-finger</keyword>
<dbReference type="EMBL" id="CALNXK010000027">
    <property type="protein sequence ID" value="CAH3114878.1"/>
    <property type="molecule type" value="Genomic_DNA"/>
</dbReference>
<evidence type="ECO:0000313" key="6">
    <source>
        <dbReference type="Proteomes" id="UP001159405"/>
    </source>
</evidence>
<dbReference type="PANTHER" id="PTHR22639:SF3">
    <property type="entry name" value="ZINC FINGER CCHC DOMAIN-CONTAINING PROTEIN 3"/>
    <property type="match status" value="1"/>
</dbReference>
<evidence type="ECO:0000256" key="1">
    <source>
        <dbReference type="PROSITE-ProRule" id="PRU00047"/>
    </source>
</evidence>
<keyword evidence="6" id="KW-1185">Reference proteome</keyword>
<dbReference type="InterPro" id="IPR036875">
    <property type="entry name" value="Znf_CCHC_sf"/>
</dbReference>
<evidence type="ECO:0000256" key="2">
    <source>
        <dbReference type="SAM" id="MobiDB-lite"/>
    </source>
</evidence>
<keyword evidence="3" id="KW-0812">Transmembrane</keyword>
<dbReference type="SMART" id="SM00343">
    <property type="entry name" value="ZnF_C2HC"/>
    <property type="match status" value="2"/>
</dbReference>
<evidence type="ECO:0000256" key="3">
    <source>
        <dbReference type="SAM" id="Phobius"/>
    </source>
</evidence>